<dbReference type="GO" id="GO:0030313">
    <property type="term" value="C:cell envelope"/>
    <property type="evidence" value="ECO:0007669"/>
    <property type="project" value="UniProtKB-SubCell"/>
</dbReference>
<organism evidence="4 5">
    <name type="scientific">Cognatiyoonia sediminum</name>
    <dbReference type="NCBI Taxonomy" id="1508389"/>
    <lineage>
        <taxon>Bacteria</taxon>
        <taxon>Pseudomonadati</taxon>
        <taxon>Pseudomonadota</taxon>
        <taxon>Alphaproteobacteria</taxon>
        <taxon>Rhodobacterales</taxon>
        <taxon>Paracoccaceae</taxon>
        <taxon>Cognatiyoonia</taxon>
    </lineage>
</organism>
<evidence type="ECO:0000313" key="4">
    <source>
        <dbReference type="EMBL" id="SHH41330.1"/>
    </source>
</evidence>
<dbReference type="CDD" id="cd14659">
    <property type="entry name" value="Imelysin-like_IPPA"/>
    <property type="match status" value="1"/>
</dbReference>
<dbReference type="Pfam" id="PF09375">
    <property type="entry name" value="Peptidase_M75"/>
    <property type="match status" value="1"/>
</dbReference>
<evidence type="ECO:0000256" key="2">
    <source>
        <dbReference type="ARBA" id="ARBA00022729"/>
    </source>
</evidence>
<dbReference type="OrthoDB" id="5729110at2"/>
<gene>
    <name evidence="4" type="ORF">SAMN05444003_3073</name>
</gene>
<evidence type="ECO:0000313" key="5">
    <source>
        <dbReference type="Proteomes" id="UP000184074"/>
    </source>
</evidence>
<dbReference type="InterPro" id="IPR018976">
    <property type="entry name" value="Imelysin-like"/>
</dbReference>
<keyword evidence="5" id="KW-1185">Reference proteome</keyword>
<reference evidence="4 5" key="1">
    <citation type="submission" date="2016-11" db="EMBL/GenBank/DDBJ databases">
        <authorList>
            <person name="Jaros S."/>
            <person name="Januszkiewicz K."/>
            <person name="Wedrychowicz H."/>
        </authorList>
    </citation>
    <scope>NUCLEOTIDE SEQUENCE [LARGE SCALE GENOMIC DNA]</scope>
    <source>
        <strain evidence="4 5">DSM 28715</strain>
    </source>
</reference>
<name>A0A1M5SS91_9RHOB</name>
<sequence>MKHIFAIGIIFQATLAHADQRQIIQDTVQNHILPRYEALKETTTALSETAMMDCLPESEPLRAAYNEAFDDWIAVSHLRFGPSETDDRAFALAFWPDPRGSTPKTLGRLLSNSDEAGLNVEDFSDVSIAARGFYAMEFLLYEDALRDVGEEDYRCSLIQTAAADIAESANAIADDWEVDFSETLLSPSGLFKNDQEVIQELFKALTLGFQFTSESRIGRPLADLDRPRPRRAEAWRSGRSSRNIEVSIATLADLAERLSADRTDLQPRLADRFGHCWKLCDRPAPLKQSSSDNAR</sequence>
<keyword evidence="2" id="KW-0732">Signal</keyword>
<dbReference type="InterPro" id="IPR038352">
    <property type="entry name" value="Imelysin_sf"/>
</dbReference>
<accession>A0A1M5SS91</accession>
<dbReference type="Gene3D" id="1.20.1420.20">
    <property type="entry name" value="M75 peptidase, HXXE motif"/>
    <property type="match status" value="1"/>
</dbReference>
<dbReference type="AlphaFoldDB" id="A0A1M5SS91"/>
<feature type="domain" description="Imelysin-like" evidence="3">
    <location>
        <begin position="32"/>
        <end position="258"/>
    </location>
</feature>
<evidence type="ECO:0000259" key="3">
    <source>
        <dbReference type="Pfam" id="PF09375"/>
    </source>
</evidence>
<dbReference type="STRING" id="1508389.SAMN05444003_3073"/>
<dbReference type="Proteomes" id="UP000184074">
    <property type="component" value="Unassembled WGS sequence"/>
</dbReference>
<dbReference type="EMBL" id="FQXB01000007">
    <property type="protein sequence ID" value="SHH41330.1"/>
    <property type="molecule type" value="Genomic_DNA"/>
</dbReference>
<protein>
    <recommendedName>
        <fullName evidence="3">Imelysin-like domain-containing protein</fullName>
    </recommendedName>
</protein>
<dbReference type="RefSeq" id="WP_072902608.1">
    <property type="nucleotide sequence ID" value="NZ_FQXB01000007.1"/>
</dbReference>
<dbReference type="InterPro" id="IPR034984">
    <property type="entry name" value="Imelysin-like_IPPA"/>
</dbReference>
<evidence type="ECO:0000256" key="1">
    <source>
        <dbReference type="ARBA" id="ARBA00004196"/>
    </source>
</evidence>
<comment type="subcellular location">
    <subcellularLocation>
        <location evidence="1">Cell envelope</location>
    </subcellularLocation>
</comment>
<proteinExistence type="predicted"/>